<gene>
    <name evidence="2" type="ORF">GCM10012278_03080</name>
</gene>
<proteinExistence type="predicted"/>
<feature type="region of interest" description="Disordered" evidence="1">
    <location>
        <begin position="1"/>
        <end position="21"/>
    </location>
</feature>
<sequence length="101" mass="11727">MRRIRTRASATHQPSRQRTPEEERYVGLGRLAWALREVGLRTSLVLPKGCEPFVLIERASGALRVRVTVRDGRWIFTWGHGRQQWADLSDSGFRRIWEAAQ</sequence>
<organism evidence="2 3">
    <name type="scientific">Nonomuraea glycinis</name>
    <dbReference type="NCBI Taxonomy" id="2047744"/>
    <lineage>
        <taxon>Bacteria</taxon>
        <taxon>Bacillati</taxon>
        <taxon>Actinomycetota</taxon>
        <taxon>Actinomycetes</taxon>
        <taxon>Streptosporangiales</taxon>
        <taxon>Streptosporangiaceae</taxon>
        <taxon>Nonomuraea</taxon>
    </lineage>
</organism>
<reference evidence="2" key="1">
    <citation type="journal article" date="2014" name="Int. J. Syst. Evol. Microbiol.">
        <title>Complete genome sequence of Corynebacterium casei LMG S-19264T (=DSM 44701T), isolated from a smear-ripened cheese.</title>
        <authorList>
            <consortium name="US DOE Joint Genome Institute (JGI-PGF)"/>
            <person name="Walter F."/>
            <person name="Albersmeier A."/>
            <person name="Kalinowski J."/>
            <person name="Ruckert C."/>
        </authorList>
    </citation>
    <scope>NUCLEOTIDE SEQUENCE</scope>
    <source>
        <strain evidence="2">CGMCC 4.7430</strain>
    </source>
</reference>
<dbReference type="EMBL" id="BMNK01000001">
    <property type="protein sequence ID" value="GGP00995.1"/>
    <property type="molecule type" value="Genomic_DNA"/>
</dbReference>
<accession>A0A918A0H9</accession>
<keyword evidence="3" id="KW-1185">Reference proteome</keyword>
<comment type="caution">
    <text evidence="2">The sequence shown here is derived from an EMBL/GenBank/DDBJ whole genome shotgun (WGS) entry which is preliminary data.</text>
</comment>
<evidence type="ECO:0000256" key="1">
    <source>
        <dbReference type="SAM" id="MobiDB-lite"/>
    </source>
</evidence>
<protein>
    <submittedName>
        <fullName evidence="2">Uncharacterized protein</fullName>
    </submittedName>
</protein>
<evidence type="ECO:0000313" key="3">
    <source>
        <dbReference type="Proteomes" id="UP000660745"/>
    </source>
</evidence>
<feature type="compositionally biased region" description="Polar residues" evidence="1">
    <location>
        <begin position="8"/>
        <end position="17"/>
    </location>
</feature>
<name>A0A918A0H9_9ACTN</name>
<dbReference type="Proteomes" id="UP000660745">
    <property type="component" value="Unassembled WGS sequence"/>
</dbReference>
<reference evidence="2" key="2">
    <citation type="submission" date="2020-09" db="EMBL/GenBank/DDBJ databases">
        <authorList>
            <person name="Sun Q."/>
            <person name="Zhou Y."/>
        </authorList>
    </citation>
    <scope>NUCLEOTIDE SEQUENCE</scope>
    <source>
        <strain evidence="2">CGMCC 4.7430</strain>
    </source>
</reference>
<evidence type="ECO:0000313" key="2">
    <source>
        <dbReference type="EMBL" id="GGP00995.1"/>
    </source>
</evidence>
<dbReference type="AlphaFoldDB" id="A0A918A0H9"/>